<name>A0A0N9HVF5_9PSEU</name>
<dbReference type="AlphaFoldDB" id="A0A0N9HVF5"/>
<organism evidence="2 3">
    <name type="scientific">Kibdelosporangium phytohabitans</name>
    <dbReference type="NCBI Taxonomy" id="860235"/>
    <lineage>
        <taxon>Bacteria</taxon>
        <taxon>Bacillati</taxon>
        <taxon>Actinomycetota</taxon>
        <taxon>Actinomycetes</taxon>
        <taxon>Pseudonocardiales</taxon>
        <taxon>Pseudonocardiaceae</taxon>
        <taxon>Kibdelosporangium</taxon>
    </lineage>
</organism>
<feature type="transmembrane region" description="Helical" evidence="1">
    <location>
        <begin position="229"/>
        <end position="246"/>
    </location>
</feature>
<dbReference type="RefSeq" id="WP_054288029.1">
    <property type="nucleotide sequence ID" value="NZ_CP012752.1"/>
</dbReference>
<evidence type="ECO:0000313" key="3">
    <source>
        <dbReference type="Proteomes" id="UP000063699"/>
    </source>
</evidence>
<accession>A0A0N9HVF5</accession>
<sequence>MVLDRTTPRVRPHATDLFVVGCYVLAAVLLYSRMWTDLGAAYLTNSGHDQNMFEWFFAVAAHSPGDALTSTLQNFPLGVNMMANTSMLGLGIPLAPVTWLFGPGVTFLVVLTGGVAGSAAGWYLMISRHLVDSRIGAAIGGAFCAFAPPMITHATAHPNFTALFVLPFVVSRVIRLARGESLLRNGFILGLLVAYQVFLGEEPLLIAATALVVHGLARPSVLSAHLCKGIGFAGLVAGAIAAYPLWQQFFGPQSYSSMGHGGAGNDLASMTAFGSYSVAGDPDVAGRISINPTEENAFFGWPLVILVVVLAIWLWQVAAARALVITAAAMAVLSLGWLLKVNGEDIWLPLPWLPLSQLPLYDSLLGARFGMACVPVIGVLLAMACQRIITLAANATHIPLRLLWFGTLVAVLLPITPTPLPAHQRPQVPAYFAEGMWREHAGPGRSVVTVPLASPGNSEPLHWQTEAGMGFPLAEGYFVGPGRGREGHYGAVRRPTSELFDAIARGERRVVGQAQRRQAEADLRFWRAGVVVLAPHQRQDELREACEALFGPGSYRGGVWTWSM</sequence>
<feature type="transmembrane region" description="Helical" evidence="1">
    <location>
        <begin position="133"/>
        <end position="151"/>
    </location>
</feature>
<evidence type="ECO:0000256" key="1">
    <source>
        <dbReference type="SAM" id="Phobius"/>
    </source>
</evidence>
<dbReference type="GO" id="GO:0016740">
    <property type="term" value="F:transferase activity"/>
    <property type="evidence" value="ECO:0007669"/>
    <property type="project" value="UniProtKB-KW"/>
</dbReference>
<keyword evidence="1" id="KW-0812">Transmembrane</keyword>
<dbReference type="STRING" id="860235.AOZ06_03185"/>
<dbReference type="KEGG" id="kphy:AOZ06_03185"/>
<keyword evidence="1" id="KW-0472">Membrane</keyword>
<proteinExistence type="predicted"/>
<feature type="transmembrane region" description="Helical" evidence="1">
    <location>
        <begin position="359"/>
        <end position="381"/>
    </location>
</feature>
<feature type="transmembrane region" description="Helical" evidence="1">
    <location>
        <begin position="322"/>
        <end position="339"/>
    </location>
</feature>
<feature type="transmembrane region" description="Helical" evidence="1">
    <location>
        <begin position="402"/>
        <end position="420"/>
    </location>
</feature>
<feature type="transmembrane region" description="Helical" evidence="1">
    <location>
        <begin position="12"/>
        <end position="32"/>
    </location>
</feature>
<dbReference type="Proteomes" id="UP000063699">
    <property type="component" value="Chromosome"/>
</dbReference>
<feature type="transmembrane region" description="Helical" evidence="1">
    <location>
        <begin position="107"/>
        <end position="126"/>
    </location>
</feature>
<feature type="transmembrane region" description="Helical" evidence="1">
    <location>
        <begin position="298"/>
        <end position="315"/>
    </location>
</feature>
<keyword evidence="3" id="KW-1185">Reference proteome</keyword>
<reference evidence="2 3" key="1">
    <citation type="submission" date="2015-07" db="EMBL/GenBank/DDBJ databases">
        <title>Genome sequencing of Kibdelosporangium phytohabitans.</title>
        <authorList>
            <person name="Qin S."/>
            <person name="Xing K."/>
        </authorList>
    </citation>
    <scope>NUCLEOTIDE SEQUENCE [LARGE SCALE GENOMIC DNA]</scope>
    <source>
        <strain evidence="2 3">KLBMP1111</strain>
    </source>
</reference>
<gene>
    <name evidence="2" type="ORF">AOZ06_03185</name>
</gene>
<keyword evidence="1" id="KW-1133">Transmembrane helix</keyword>
<dbReference type="OrthoDB" id="2369748at2"/>
<protein>
    <submittedName>
        <fullName evidence="2">Glycosyl transferase</fullName>
    </submittedName>
</protein>
<keyword evidence="2" id="KW-0808">Transferase</keyword>
<evidence type="ECO:0000313" key="2">
    <source>
        <dbReference type="EMBL" id="ALG06053.1"/>
    </source>
</evidence>
<dbReference type="EMBL" id="CP012752">
    <property type="protein sequence ID" value="ALG06053.1"/>
    <property type="molecule type" value="Genomic_DNA"/>
</dbReference>